<proteinExistence type="predicted"/>
<dbReference type="Proteomes" id="UP001152759">
    <property type="component" value="Chromosome 7"/>
</dbReference>
<gene>
    <name evidence="2" type="ORF">BEMITA_LOCUS12058</name>
</gene>
<sequence>MLRNYFEGLWASVAITLKGMGGVKIRENCFTLFLDSPKVMVLFPYLPEFDRDSPVKRDSSSNEKETQEQQKRRLIKVDFSVLNFTGFSLSVAPQCEPDVLCRIAATAEEDDDDDATPDNRSGFHIAQRTNHSGRSDMMWKLQKAFRDSCNVCRPPARSYVLRRWLGFCMALCSREEEDYRSRSRGRETHPTPCLQIAPPSGDPTPIRAYVTPALQLLSDDSQPQQFRKPRKSQVLTSFPPTIPSALAHIREHHFLPQLRYL</sequence>
<dbReference type="AlphaFoldDB" id="A0A9P0F5Y2"/>
<feature type="region of interest" description="Disordered" evidence="1">
    <location>
        <begin position="108"/>
        <end position="129"/>
    </location>
</feature>
<name>A0A9P0F5Y2_BEMTA</name>
<keyword evidence="3" id="KW-1185">Reference proteome</keyword>
<evidence type="ECO:0000313" key="2">
    <source>
        <dbReference type="EMBL" id="CAH0393688.1"/>
    </source>
</evidence>
<accession>A0A9P0F5Y2</accession>
<reference evidence="2" key="1">
    <citation type="submission" date="2021-12" db="EMBL/GenBank/DDBJ databases">
        <authorList>
            <person name="King R."/>
        </authorList>
    </citation>
    <scope>NUCLEOTIDE SEQUENCE</scope>
</reference>
<evidence type="ECO:0000256" key="1">
    <source>
        <dbReference type="SAM" id="MobiDB-lite"/>
    </source>
</evidence>
<organism evidence="2 3">
    <name type="scientific">Bemisia tabaci</name>
    <name type="common">Sweetpotato whitefly</name>
    <name type="synonym">Aleurodes tabaci</name>
    <dbReference type="NCBI Taxonomy" id="7038"/>
    <lineage>
        <taxon>Eukaryota</taxon>
        <taxon>Metazoa</taxon>
        <taxon>Ecdysozoa</taxon>
        <taxon>Arthropoda</taxon>
        <taxon>Hexapoda</taxon>
        <taxon>Insecta</taxon>
        <taxon>Pterygota</taxon>
        <taxon>Neoptera</taxon>
        <taxon>Paraneoptera</taxon>
        <taxon>Hemiptera</taxon>
        <taxon>Sternorrhyncha</taxon>
        <taxon>Aleyrodoidea</taxon>
        <taxon>Aleyrodidae</taxon>
        <taxon>Aleyrodinae</taxon>
        <taxon>Bemisia</taxon>
    </lineage>
</organism>
<dbReference type="EMBL" id="OU963868">
    <property type="protein sequence ID" value="CAH0393688.1"/>
    <property type="molecule type" value="Genomic_DNA"/>
</dbReference>
<evidence type="ECO:0000313" key="3">
    <source>
        <dbReference type="Proteomes" id="UP001152759"/>
    </source>
</evidence>
<protein>
    <submittedName>
        <fullName evidence="2">Uncharacterized protein</fullName>
    </submittedName>
</protein>
<feature type="region of interest" description="Disordered" evidence="1">
    <location>
        <begin position="183"/>
        <end position="202"/>
    </location>
</feature>